<dbReference type="SUPFAM" id="SSF81383">
    <property type="entry name" value="F-box domain"/>
    <property type="match status" value="1"/>
</dbReference>
<sequence>MARHLCTLPEELLLLIMECLDPTSIECLRRASRIFLRLFSSPCFSHQHNNELSTRLFSCLPYTPWARPSRAFEAEAHTRRFIEYLERDARRDLCLSCRVVENDLKGFHRARNLIEKRLYCAGCRVEHPLLYFSAAERQKGQKARVCIGYEGHFRLCEHKVIKWKTVAAATRKLASYPIRDDKAFESIPLLECTAAMHMPTSHAITVGKGLFSPRLYLHRYKSQTFSLLVRWVAHFPLSEPVSSGRHLVGDVTDRLKLLRRGAAEHFAPQTRPGYLPEMKLFDPNRCDFLDYTGTPAGAGIGGDWSLAPPLDSDTQSCRTHPGLGCSLRRPQDARGRTKAKDGHVVGSHIMRTLFGLGMRMPYFLAVNLAACPEDDRCLGLSYIREIFVADISDTGCREVTHSWCEALDPDSYKLAEDSENEGISWCRDETCANNYRFSERPMMRKCRGKVGDTIDWFHYYNPDTWP</sequence>
<evidence type="ECO:0000313" key="3">
    <source>
        <dbReference type="Proteomes" id="UP001275084"/>
    </source>
</evidence>
<dbReference type="InterPro" id="IPR001810">
    <property type="entry name" value="F-box_dom"/>
</dbReference>
<name>A0AAJ0HAF1_9PEZI</name>
<proteinExistence type="predicted"/>
<protein>
    <recommendedName>
        <fullName evidence="1">F-box domain-containing protein</fullName>
    </recommendedName>
</protein>
<evidence type="ECO:0000259" key="1">
    <source>
        <dbReference type="Pfam" id="PF00646"/>
    </source>
</evidence>
<dbReference type="Pfam" id="PF00646">
    <property type="entry name" value="F-box"/>
    <property type="match status" value="1"/>
</dbReference>
<dbReference type="InterPro" id="IPR036047">
    <property type="entry name" value="F-box-like_dom_sf"/>
</dbReference>
<dbReference type="EMBL" id="JAUIQD010000006">
    <property type="protein sequence ID" value="KAK3345942.1"/>
    <property type="molecule type" value="Genomic_DNA"/>
</dbReference>
<dbReference type="AlphaFoldDB" id="A0AAJ0HAF1"/>
<reference evidence="2" key="2">
    <citation type="submission" date="2023-06" db="EMBL/GenBank/DDBJ databases">
        <authorList>
            <consortium name="Lawrence Berkeley National Laboratory"/>
            <person name="Haridas S."/>
            <person name="Hensen N."/>
            <person name="Bonometti L."/>
            <person name="Westerberg I."/>
            <person name="Brannstrom I.O."/>
            <person name="Guillou S."/>
            <person name="Cros-Aarteil S."/>
            <person name="Calhoun S."/>
            <person name="Kuo A."/>
            <person name="Mondo S."/>
            <person name="Pangilinan J."/>
            <person name="Riley R."/>
            <person name="Labutti K."/>
            <person name="Andreopoulos B."/>
            <person name="Lipzen A."/>
            <person name="Chen C."/>
            <person name="Yanf M."/>
            <person name="Daum C."/>
            <person name="Ng V."/>
            <person name="Clum A."/>
            <person name="Steindorff A."/>
            <person name="Ohm R."/>
            <person name="Martin F."/>
            <person name="Silar P."/>
            <person name="Natvig D."/>
            <person name="Lalanne C."/>
            <person name="Gautier V."/>
            <person name="Ament-Velasquez S.L."/>
            <person name="Kruys A."/>
            <person name="Hutchinson M.I."/>
            <person name="Powell A.J."/>
            <person name="Barry K."/>
            <person name="Miller A.N."/>
            <person name="Grigoriev I.V."/>
            <person name="Debuchy R."/>
            <person name="Gladieux P."/>
            <person name="Thoren M.H."/>
            <person name="Johannesson H."/>
        </authorList>
    </citation>
    <scope>NUCLEOTIDE SEQUENCE</scope>
    <source>
        <strain evidence="2">CBS 955.72</strain>
    </source>
</reference>
<reference evidence="2" key="1">
    <citation type="journal article" date="2023" name="Mol. Phylogenet. Evol.">
        <title>Genome-scale phylogeny and comparative genomics of the fungal order Sordariales.</title>
        <authorList>
            <person name="Hensen N."/>
            <person name="Bonometti L."/>
            <person name="Westerberg I."/>
            <person name="Brannstrom I.O."/>
            <person name="Guillou S."/>
            <person name="Cros-Aarteil S."/>
            <person name="Calhoun S."/>
            <person name="Haridas S."/>
            <person name="Kuo A."/>
            <person name="Mondo S."/>
            <person name="Pangilinan J."/>
            <person name="Riley R."/>
            <person name="LaButti K."/>
            <person name="Andreopoulos B."/>
            <person name="Lipzen A."/>
            <person name="Chen C."/>
            <person name="Yan M."/>
            <person name="Daum C."/>
            <person name="Ng V."/>
            <person name="Clum A."/>
            <person name="Steindorff A."/>
            <person name="Ohm R.A."/>
            <person name="Martin F."/>
            <person name="Silar P."/>
            <person name="Natvig D.O."/>
            <person name="Lalanne C."/>
            <person name="Gautier V."/>
            <person name="Ament-Velasquez S.L."/>
            <person name="Kruys A."/>
            <person name="Hutchinson M.I."/>
            <person name="Powell A.J."/>
            <person name="Barry K."/>
            <person name="Miller A.N."/>
            <person name="Grigoriev I.V."/>
            <person name="Debuchy R."/>
            <person name="Gladieux P."/>
            <person name="Hiltunen Thoren M."/>
            <person name="Johannesson H."/>
        </authorList>
    </citation>
    <scope>NUCLEOTIDE SEQUENCE</scope>
    <source>
        <strain evidence="2">CBS 955.72</strain>
    </source>
</reference>
<dbReference type="CDD" id="cd09917">
    <property type="entry name" value="F-box_SF"/>
    <property type="match status" value="1"/>
</dbReference>
<keyword evidence="3" id="KW-1185">Reference proteome</keyword>
<feature type="domain" description="F-box" evidence="1">
    <location>
        <begin position="6"/>
        <end position="44"/>
    </location>
</feature>
<gene>
    <name evidence="2" type="ORF">B0T25DRAFT_550678</name>
</gene>
<comment type="caution">
    <text evidence="2">The sequence shown here is derived from an EMBL/GenBank/DDBJ whole genome shotgun (WGS) entry which is preliminary data.</text>
</comment>
<accession>A0AAJ0HAF1</accession>
<feature type="non-terminal residue" evidence="2">
    <location>
        <position position="466"/>
    </location>
</feature>
<organism evidence="2 3">
    <name type="scientific">Lasiosphaeria hispida</name>
    <dbReference type="NCBI Taxonomy" id="260671"/>
    <lineage>
        <taxon>Eukaryota</taxon>
        <taxon>Fungi</taxon>
        <taxon>Dikarya</taxon>
        <taxon>Ascomycota</taxon>
        <taxon>Pezizomycotina</taxon>
        <taxon>Sordariomycetes</taxon>
        <taxon>Sordariomycetidae</taxon>
        <taxon>Sordariales</taxon>
        <taxon>Lasiosphaeriaceae</taxon>
        <taxon>Lasiosphaeria</taxon>
    </lineage>
</organism>
<evidence type="ECO:0000313" key="2">
    <source>
        <dbReference type="EMBL" id="KAK3345942.1"/>
    </source>
</evidence>
<dbReference type="Proteomes" id="UP001275084">
    <property type="component" value="Unassembled WGS sequence"/>
</dbReference>